<accession>A0AAE0YZN6</accession>
<keyword evidence="2" id="KW-1185">Reference proteome</keyword>
<protein>
    <submittedName>
        <fullName evidence="1">Uncharacterized protein</fullName>
    </submittedName>
</protein>
<sequence>MVATKRGGVSEATISGGCSAIDQPWRLTMNSLWWHRSQIFFVKFAQLSTEIQMTADPSLEQMPFAKQASEGGFVISKVRDLGHIASPEGDAFKNATDNISTKM</sequence>
<proteinExistence type="predicted"/>
<name>A0AAE0YZN6_9GAST</name>
<dbReference type="Proteomes" id="UP001283361">
    <property type="component" value="Unassembled WGS sequence"/>
</dbReference>
<gene>
    <name evidence="1" type="ORF">RRG08_015247</name>
</gene>
<comment type="caution">
    <text evidence="1">The sequence shown here is derived from an EMBL/GenBank/DDBJ whole genome shotgun (WGS) entry which is preliminary data.</text>
</comment>
<dbReference type="EMBL" id="JAWDGP010005039">
    <property type="protein sequence ID" value="KAK3760208.1"/>
    <property type="molecule type" value="Genomic_DNA"/>
</dbReference>
<dbReference type="AlphaFoldDB" id="A0AAE0YZN6"/>
<evidence type="ECO:0000313" key="2">
    <source>
        <dbReference type="Proteomes" id="UP001283361"/>
    </source>
</evidence>
<reference evidence="1" key="1">
    <citation type="journal article" date="2023" name="G3 (Bethesda)">
        <title>A reference genome for the long-term kleptoplast-retaining sea slug Elysia crispata morphotype clarki.</title>
        <authorList>
            <person name="Eastman K.E."/>
            <person name="Pendleton A.L."/>
            <person name="Shaikh M.A."/>
            <person name="Suttiyut T."/>
            <person name="Ogas R."/>
            <person name="Tomko P."/>
            <person name="Gavelis G."/>
            <person name="Widhalm J.R."/>
            <person name="Wisecaver J.H."/>
        </authorList>
    </citation>
    <scope>NUCLEOTIDE SEQUENCE</scope>
    <source>
        <strain evidence="1">ECLA1</strain>
    </source>
</reference>
<organism evidence="1 2">
    <name type="scientific">Elysia crispata</name>
    <name type="common">lettuce slug</name>
    <dbReference type="NCBI Taxonomy" id="231223"/>
    <lineage>
        <taxon>Eukaryota</taxon>
        <taxon>Metazoa</taxon>
        <taxon>Spiralia</taxon>
        <taxon>Lophotrochozoa</taxon>
        <taxon>Mollusca</taxon>
        <taxon>Gastropoda</taxon>
        <taxon>Heterobranchia</taxon>
        <taxon>Euthyneura</taxon>
        <taxon>Panpulmonata</taxon>
        <taxon>Sacoglossa</taxon>
        <taxon>Placobranchoidea</taxon>
        <taxon>Plakobranchidae</taxon>
        <taxon>Elysia</taxon>
    </lineage>
</organism>
<evidence type="ECO:0000313" key="1">
    <source>
        <dbReference type="EMBL" id="KAK3760208.1"/>
    </source>
</evidence>